<protein>
    <recommendedName>
        <fullName evidence="3">AAA family ATPase</fullName>
    </recommendedName>
</protein>
<evidence type="ECO:0000313" key="1">
    <source>
        <dbReference type="EMBL" id="AEP07102.1"/>
    </source>
</evidence>
<dbReference type="KEGG" id="abz:ABZJ_02642"/>
<reference evidence="1 2" key="1">
    <citation type="journal article" date="2011" name="Antimicrob. Agents Chemother.">
        <title>Genomic analysis of the multidrug-resistant Acinetobacter baumannii strain MDR-ZJ06 widely spread in China.</title>
        <authorList>
            <person name="Zhou H."/>
            <person name="Zhang T."/>
            <person name="Yu D."/>
            <person name="Pi B."/>
            <person name="Yang Q."/>
            <person name="Zhou J."/>
            <person name="Hu S."/>
            <person name="Yu Y."/>
        </authorList>
    </citation>
    <scope>NUCLEOTIDE SEQUENCE [LARGE SCALE GENOMIC DNA]</scope>
    <source>
        <strain evidence="1 2">MDR-ZJ06</strain>
    </source>
</reference>
<evidence type="ECO:0000313" key="2">
    <source>
        <dbReference type="Proteomes" id="UP000009290"/>
    </source>
</evidence>
<sequence length="292" mass="32278">MNMQNKEQFSFTKAERKKAKLKLNLNGASGSGKTYSALVLASSLGKKIAVIDTENESASLYANEFNFDTLPLKPPYSPERFAGAIHAAHNMGYEVLIIDSASHEWIGTGGCLEINDEAAKRFKGNTWSAWSETTPRHRKFIDAILQTDMHIITTTRAKTETVQGEKGKVIKLGMKAEQREGYEYELTVSLDMLHENKFAIPTKDRTKLFNPTGEVITKETGEKLIAWLNDGRSQEEALQAAFDEAIKRINATTDVAELGIIYSQFKGADCEAEIVSACSSRKHSLIGTHGNA</sequence>
<dbReference type="AlphaFoldDB" id="A0A654L1W3"/>
<proteinExistence type="predicted"/>
<dbReference type="SUPFAM" id="SSF52540">
    <property type="entry name" value="P-loop containing nucleoside triphosphate hydrolases"/>
    <property type="match status" value="1"/>
</dbReference>
<dbReference type="Pfam" id="PF13479">
    <property type="entry name" value="AAA_24"/>
    <property type="match status" value="1"/>
</dbReference>
<dbReference type="InterPro" id="IPR027417">
    <property type="entry name" value="P-loop_NTPase"/>
</dbReference>
<dbReference type="Proteomes" id="UP000009290">
    <property type="component" value="Chromosome"/>
</dbReference>
<organism evidence="1 2">
    <name type="scientific">Acinetobacter baumannii (strain MDR-ZJ06)</name>
    <dbReference type="NCBI Taxonomy" id="497978"/>
    <lineage>
        <taxon>Bacteria</taxon>
        <taxon>Pseudomonadati</taxon>
        <taxon>Pseudomonadota</taxon>
        <taxon>Gammaproteobacteria</taxon>
        <taxon>Moraxellales</taxon>
        <taxon>Moraxellaceae</taxon>
        <taxon>Acinetobacter</taxon>
        <taxon>Acinetobacter calcoaceticus/baumannii complex</taxon>
    </lineage>
</organism>
<name>A0A654L1W3_ACIBM</name>
<dbReference type="RefSeq" id="WP_001057139.1">
    <property type="nucleotide sequence ID" value="NC_017171.2"/>
</dbReference>
<dbReference type="EMBL" id="CP001937">
    <property type="protein sequence ID" value="AEP07102.1"/>
    <property type="molecule type" value="Genomic_DNA"/>
</dbReference>
<evidence type="ECO:0008006" key="3">
    <source>
        <dbReference type="Google" id="ProtNLM"/>
    </source>
</evidence>
<accession>A0A654L1W3</accession>
<gene>
    <name evidence="1" type="ORF">ABZJ_02642</name>
</gene>